<dbReference type="PANTHER" id="PTHR10332">
    <property type="entry name" value="EQUILIBRATIVE NUCLEOSIDE TRANSPORTER"/>
    <property type="match status" value="1"/>
</dbReference>
<organism evidence="8 9">
    <name type="scientific">Aphanomyces euteiches</name>
    <dbReference type="NCBI Taxonomy" id="100861"/>
    <lineage>
        <taxon>Eukaryota</taxon>
        <taxon>Sar</taxon>
        <taxon>Stramenopiles</taxon>
        <taxon>Oomycota</taxon>
        <taxon>Saprolegniomycetes</taxon>
        <taxon>Saprolegniales</taxon>
        <taxon>Verrucalvaceae</taxon>
        <taxon>Aphanomyces</taxon>
    </lineage>
</organism>
<evidence type="ECO:0000256" key="5">
    <source>
        <dbReference type="ARBA" id="ARBA00022989"/>
    </source>
</evidence>
<evidence type="ECO:0000313" key="9">
    <source>
        <dbReference type="Proteomes" id="UP000481153"/>
    </source>
</evidence>
<dbReference type="PANTHER" id="PTHR10332:SF10">
    <property type="entry name" value="EQUILIBRATIVE NUCLEOSIDE TRANSPORTER 4"/>
    <property type="match status" value="1"/>
</dbReference>
<protein>
    <submittedName>
        <fullName evidence="8">Uncharacterized protein</fullName>
    </submittedName>
</protein>
<dbReference type="Pfam" id="PF01733">
    <property type="entry name" value="Nucleoside_tran"/>
    <property type="match status" value="1"/>
</dbReference>
<sequence length="393" mass="43175">MDEKSGLLTKAAARDESEEERNINYAFHLFKVIGFSYLFTCFALVQPVDYWRQIFPTVSAEFEISWTYNLASVATLLVLVESGMAPSYVKRVVGAYAVIVLFMVILTASHFVLASQMTKLAAVLGCTAVISIAISALDSTVLSLASLFPLGAMHHTQVGVGIASFVSALCRVATKAFFPPDSIVESTMLFFGLAIVNLAAGLLAFFLLLRLPVTQHCIHDVAKAQVIDHAVCSKIWFKAAMVAISFGCTYVLYPSVLSMPSYSYPWLNANEWWPLILTMLYAGCEVIGRWCVQWRLATHETIWMAVAPRLLLIPLLVLRVKWHWLPHDTFSLLWVVLLGTSHGYCGTLAVVVMNDSVEAHEQSVTGMIASLAINMGILGGSTLRLLASFLPEA</sequence>
<dbReference type="SUPFAM" id="SSF103473">
    <property type="entry name" value="MFS general substrate transporter"/>
    <property type="match status" value="1"/>
</dbReference>
<evidence type="ECO:0000256" key="6">
    <source>
        <dbReference type="ARBA" id="ARBA00023136"/>
    </source>
</evidence>
<feature type="transmembrane region" description="Helical" evidence="7">
    <location>
        <begin position="120"/>
        <end position="137"/>
    </location>
</feature>
<keyword evidence="4 7" id="KW-0812">Transmembrane</keyword>
<dbReference type="GO" id="GO:0005337">
    <property type="term" value="F:nucleoside transmembrane transporter activity"/>
    <property type="evidence" value="ECO:0007669"/>
    <property type="project" value="InterPro"/>
</dbReference>
<dbReference type="InterPro" id="IPR036259">
    <property type="entry name" value="MFS_trans_sf"/>
</dbReference>
<evidence type="ECO:0000256" key="3">
    <source>
        <dbReference type="ARBA" id="ARBA00022448"/>
    </source>
</evidence>
<dbReference type="VEuPathDB" id="FungiDB:AeMF1_016157"/>
<feature type="transmembrane region" description="Helical" evidence="7">
    <location>
        <begin position="301"/>
        <end position="320"/>
    </location>
</feature>
<dbReference type="GO" id="GO:0005886">
    <property type="term" value="C:plasma membrane"/>
    <property type="evidence" value="ECO:0007669"/>
    <property type="project" value="TreeGrafter"/>
</dbReference>
<keyword evidence="5 7" id="KW-1133">Transmembrane helix</keyword>
<accession>A0A6G0X450</accession>
<evidence type="ECO:0000256" key="4">
    <source>
        <dbReference type="ARBA" id="ARBA00022692"/>
    </source>
</evidence>
<dbReference type="EMBL" id="VJMJ01000107">
    <property type="protein sequence ID" value="KAF0734728.1"/>
    <property type="molecule type" value="Genomic_DNA"/>
</dbReference>
<gene>
    <name evidence="8" type="ORF">Ae201684_008686</name>
</gene>
<keyword evidence="9" id="KW-1185">Reference proteome</keyword>
<feature type="transmembrane region" description="Helical" evidence="7">
    <location>
        <begin position="25"/>
        <end position="45"/>
    </location>
</feature>
<dbReference type="InterPro" id="IPR002259">
    <property type="entry name" value="Eqnu_transpt"/>
</dbReference>
<dbReference type="AlphaFoldDB" id="A0A6G0X450"/>
<dbReference type="Proteomes" id="UP000481153">
    <property type="component" value="Unassembled WGS sequence"/>
</dbReference>
<comment type="caution">
    <text evidence="8">The sequence shown here is derived from an EMBL/GenBank/DDBJ whole genome shotgun (WGS) entry which is preliminary data.</text>
</comment>
<feature type="transmembrane region" description="Helical" evidence="7">
    <location>
        <begin position="235"/>
        <end position="253"/>
    </location>
</feature>
<evidence type="ECO:0000256" key="1">
    <source>
        <dbReference type="ARBA" id="ARBA00004141"/>
    </source>
</evidence>
<name>A0A6G0X450_9STRA</name>
<feature type="transmembrane region" description="Helical" evidence="7">
    <location>
        <begin position="332"/>
        <end position="352"/>
    </location>
</feature>
<reference evidence="8 9" key="1">
    <citation type="submission" date="2019-07" db="EMBL/GenBank/DDBJ databases">
        <title>Genomics analysis of Aphanomyces spp. identifies a new class of oomycete effector associated with host adaptation.</title>
        <authorList>
            <person name="Gaulin E."/>
        </authorList>
    </citation>
    <scope>NUCLEOTIDE SEQUENCE [LARGE SCALE GENOMIC DNA]</scope>
    <source>
        <strain evidence="8 9">ATCC 201684</strain>
    </source>
</reference>
<keyword evidence="6 7" id="KW-0472">Membrane</keyword>
<feature type="transmembrane region" description="Helical" evidence="7">
    <location>
        <begin position="364"/>
        <end position="387"/>
    </location>
</feature>
<comment type="subcellular location">
    <subcellularLocation>
        <location evidence="1">Membrane</location>
        <topology evidence="1">Multi-pass membrane protein</topology>
    </subcellularLocation>
</comment>
<feature type="transmembrane region" description="Helical" evidence="7">
    <location>
        <begin position="273"/>
        <end position="292"/>
    </location>
</feature>
<feature type="transmembrane region" description="Helical" evidence="7">
    <location>
        <begin position="188"/>
        <end position="209"/>
    </location>
</feature>
<proteinExistence type="inferred from homology"/>
<evidence type="ECO:0000256" key="7">
    <source>
        <dbReference type="SAM" id="Phobius"/>
    </source>
</evidence>
<feature type="transmembrane region" description="Helical" evidence="7">
    <location>
        <begin position="95"/>
        <end position="113"/>
    </location>
</feature>
<evidence type="ECO:0000256" key="2">
    <source>
        <dbReference type="ARBA" id="ARBA00007965"/>
    </source>
</evidence>
<keyword evidence="3" id="KW-0813">Transport</keyword>
<comment type="similarity">
    <text evidence="2">Belongs to the SLC29A/ENT transporter (TC 2.A.57) family.</text>
</comment>
<evidence type="ECO:0000313" key="8">
    <source>
        <dbReference type="EMBL" id="KAF0734728.1"/>
    </source>
</evidence>